<evidence type="ECO:0000313" key="3">
    <source>
        <dbReference type="Proteomes" id="UP000324282"/>
    </source>
</evidence>
<name>A0A5S5BJS6_STUST</name>
<accession>A0A5S5BJS6</accession>
<sequence>MGLMPLLQRYVLPLMQARAGQRPATHVPDAPDSAPAEATRTAPDSGPPRR</sequence>
<feature type="region of interest" description="Disordered" evidence="1">
    <location>
        <begin position="19"/>
        <end position="50"/>
    </location>
</feature>
<dbReference type="Proteomes" id="UP000324282">
    <property type="component" value="Unassembled WGS sequence"/>
</dbReference>
<protein>
    <submittedName>
        <fullName evidence="2">Uncharacterized protein</fullName>
    </submittedName>
</protein>
<comment type="caution">
    <text evidence="2">The sequence shown here is derived from an EMBL/GenBank/DDBJ whole genome shotgun (WGS) entry which is preliminary data.</text>
</comment>
<evidence type="ECO:0000256" key="1">
    <source>
        <dbReference type="SAM" id="MobiDB-lite"/>
    </source>
</evidence>
<reference evidence="2 3" key="1">
    <citation type="submission" date="2019-07" db="EMBL/GenBank/DDBJ databases">
        <title>Deep subsurface shale carbon reservoir microbial communities from Ohio and West Virginia, USA.</title>
        <authorList>
            <person name="Wrighton K."/>
        </authorList>
    </citation>
    <scope>NUCLEOTIDE SEQUENCE [LARGE SCALE GENOMIC DNA]</scope>
    <source>
        <strain evidence="2 3">NP_8Ht</strain>
    </source>
</reference>
<gene>
    <name evidence="2" type="ORF">A9A72_121495</name>
</gene>
<proteinExistence type="predicted"/>
<organism evidence="2 3">
    <name type="scientific">Stutzerimonas stutzeri</name>
    <name type="common">Pseudomonas stutzeri</name>
    <dbReference type="NCBI Taxonomy" id="316"/>
    <lineage>
        <taxon>Bacteria</taxon>
        <taxon>Pseudomonadati</taxon>
        <taxon>Pseudomonadota</taxon>
        <taxon>Gammaproteobacteria</taxon>
        <taxon>Pseudomonadales</taxon>
        <taxon>Pseudomonadaceae</taxon>
        <taxon>Stutzerimonas</taxon>
    </lineage>
</organism>
<dbReference type="AlphaFoldDB" id="A0A5S5BJS6"/>
<dbReference type="EMBL" id="VNHQ01000011">
    <property type="protein sequence ID" value="TYP66492.1"/>
    <property type="molecule type" value="Genomic_DNA"/>
</dbReference>
<evidence type="ECO:0000313" key="2">
    <source>
        <dbReference type="EMBL" id="TYP66492.1"/>
    </source>
</evidence>